<dbReference type="GO" id="GO:0009295">
    <property type="term" value="C:nucleoid"/>
    <property type="evidence" value="ECO:0007669"/>
    <property type="project" value="InterPro"/>
</dbReference>
<protein>
    <submittedName>
        <fullName evidence="1">Nucleoid-associated protein</fullName>
    </submittedName>
</protein>
<sequence>MEIDVHVKRAILHILDTGAGIPVLSDTLLGLPIGIQEYLYKHLTRAMKDPDIKRTQFVDPPSRFCDLVQQYKKDGESFTSVSQEIASLLFDFMLENVGVPSADLLVVDFIGDGEPYLGVLKLNYKHSYIHYVDHEDGRLNDILRQPCSLPTEGQRLDEFVIINLNTDQIFLKEKKFEIDDKKEYYLSNRLVLCEDVLSEKQTFDIVEKTVKKIIASEYNGDIEKLNTVKRVIADDYESDSVIDMDSIAQATFGDDFTVKERFREEAAKKGLTQSKVAVSDNIENKIFKKQKFVTDSGIELSIPTDYLMREDIVEFRNNPDGTISVEIKNIEGFVPK</sequence>
<dbReference type="Pfam" id="PF04245">
    <property type="entry name" value="NA37"/>
    <property type="match status" value="1"/>
</dbReference>
<keyword evidence="2" id="KW-1185">Reference proteome</keyword>
<accession>A0A4P9C4H1</accession>
<organism evidence="1 2">
    <name type="scientific">Eubacterium maltosivorans</name>
    <dbReference type="NCBI Taxonomy" id="2041044"/>
    <lineage>
        <taxon>Bacteria</taxon>
        <taxon>Bacillati</taxon>
        <taxon>Bacillota</taxon>
        <taxon>Clostridia</taxon>
        <taxon>Eubacteriales</taxon>
        <taxon>Eubacteriaceae</taxon>
        <taxon>Eubacterium</taxon>
    </lineage>
</organism>
<evidence type="ECO:0000313" key="2">
    <source>
        <dbReference type="Proteomes" id="UP000218387"/>
    </source>
</evidence>
<dbReference type="RefSeq" id="WP_096919929.1">
    <property type="nucleotide sequence ID" value="NZ_CP029487.1"/>
</dbReference>
<reference evidence="1 2" key="1">
    <citation type="submission" date="2018-05" db="EMBL/GenBank/DDBJ databases">
        <title>Genome comparison of Eubacterium sp.</title>
        <authorList>
            <person name="Feng Y."/>
            <person name="Sanchez-Andrea I."/>
            <person name="Stams A.J.M."/>
            <person name="De Vos W.M."/>
        </authorList>
    </citation>
    <scope>NUCLEOTIDE SEQUENCE [LARGE SCALE GENOMIC DNA]</scope>
    <source>
        <strain evidence="1 2">YI</strain>
    </source>
</reference>
<dbReference type="Proteomes" id="UP000218387">
    <property type="component" value="Chromosome"/>
</dbReference>
<dbReference type="AlphaFoldDB" id="A0A4P9C4H1"/>
<gene>
    <name evidence="1" type="ORF">CPZ25_002910</name>
</gene>
<dbReference type="KEGG" id="emt:CPZ25_002910"/>
<evidence type="ECO:0000313" key="1">
    <source>
        <dbReference type="EMBL" id="QCT70308.1"/>
    </source>
</evidence>
<dbReference type="InterPro" id="IPR007358">
    <property type="entry name" value="Nucleoid_associated_NdpA"/>
</dbReference>
<name>A0A4P9C4H1_EUBML</name>
<dbReference type="EMBL" id="CP029487">
    <property type="protein sequence ID" value="QCT70308.1"/>
    <property type="molecule type" value="Genomic_DNA"/>
</dbReference>
<proteinExistence type="predicted"/>